<dbReference type="EMBL" id="MK072006">
    <property type="protein sequence ID" value="AYV77041.1"/>
    <property type="molecule type" value="Genomic_DNA"/>
</dbReference>
<feature type="region of interest" description="Disordered" evidence="1">
    <location>
        <begin position="90"/>
        <end position="109"/>
    </location>
</feature>
<proteinExistence type="predicted"/>
<evidence type="ECO:0000313" key="2">
    <source>
        <dbReference type="EMBL" id="AYV77041.1"/>
    </source>
</evidence>
<protein>
    <submittedName>
        <fullName evidence="2">Uncharacterized protein</fullName>
    </submittedName>
</protein>
<name>A0A3G4ZSR3_9VIRU</name>
<evidence type="ECO:0000256" key="1">
    <source>
        <dbReference type="SAM" id="MobiDB-lite"/>
    </source>
</evidence>
<gene>
    <name evidence="2" type="ORF">Barrevirus9_10</name>
</gene>
<accession>A0A3G4ZSR3</accession>
<organism evidence="2">
    <name type="scientific">Barrevirus sp</name>
    <dbReference type="NCBI Taxonomy" id="2487763"/>
    <lineage>
        <taxon>Viruses</taxon>
        <taxon>Varidnaviria</taxon>
        <taxon>Bamfordvirae</taxon>
        <taxon>Nucleocytoviricota</taxon>
        <taxon>Megaviricetes</taxon>
        <taxon>Imitervirales</taxon>
        <taxon>Mimiviridae</taxon>
        <taxon>Klosneuvirinae</taxon>
    </lineage>
</organism>
<sequence>MSLKKQLLDPLGTLCKIVALNFSEIHTKISIHDHVLSLHKPDNYQSLIRMINGDSKENVSELFYAIMRIIKWYLYKPANQGEIVKEESVEEVDEDSPFSSPKYNESNEEKINKINKQKEKKEEDDYENWIAICESNEIKRLVTYACNALRKLQETYEYGNVILAVQFYINILEDAVLGKFNDKKLPKYITKKEREFENLLDYDKLKNFWDLKKLKRICDLYDSVFSVYEDDEMPGPEKAALVDGYMRSINSILKLTDADFQKLIQNSSKG</sequence>
<reference evidence="2" key="1">
    <citation type="submission" date="2018-10" db="EMBL/GenBank/DDBJ databases">
        <title>Hidden diversity of soil giant viruses.</title>
        <authorList>
            <person name="Schulz F."/>
            <person name="Alteio L."/>
            <person name="Goudeau D."/>
            <person name="Ryan E.M."/>
            <person name="Malmstrom R.R."/>
            <person name="Blanchard J."/>
            <person name="Woyke T."/>
        </authorList>
    </citation>
    <scope>NUCLEOTIDE SEQUENCE</scope>
    <source>
        <strain evidence="2">BAV1</strain>
    </source>
</reference>